<gene>
    <name evidence="1" type="ORF">S03H2_71474</name>
</gene>
<proteinExistence type="predicted"/>
<reference evidence="1" key="1">
    <citation type="journal article" date="2014" name="Front. Microbiol.">
        <title>High frequency of phylogenetically diverse reductive dehalogenase-homologous genes in deep subseafloor sedimentary metagenomes.</title>
        <authorList>
            <person name="Kawai M."/>
            <person name="Futagami T."/>
            <person name="Toyoda A."/>
            <person name="Takaki Y."/>
            <person name="Nishi S."/>
            <person name="Hori S."/>
            <person name="Arai W."/>
            <person name="Tsubouchi T."/>
            <person name="Morono Y."/>
            <person name="Uchiyama I."/>
            <person name="Ito T."/>
            <person name="Fujiyama A."/>
            <person name="Inagaki F."/>
            <person name="Takami H."/>
        </authorList>
    </citation>
    <scope>NUCLEOTIDE SEQUENCE</scope>
    <source>
        <strain evidence="1">Expedition CK06-06</strain>
    </source>
</reference>
<accession>X1KC20</accession>
<protein>
    <submittedName>
        <fullName evidence="1">Uncharacterized protein</fullName>
    </submittedName>
</protein>
<evidence type="ECO:0000313" key="1">
    <source>
        <dbReference type="EMBL" id="GAH91195.1"/>
    </source>
</evidence>
<sequence length="40" mass="4668">WINVTYDGFMETNNLARINNFAEILRFCSKAEREGCLGDR</sequence>
<comment type="caution">
    <text evidence="1">The sequence shown here is derived from an EMBL/GenBank/DDBJ whole genome shotgun (WGS) entry which is preliminary data.</text>
</comment>
<name>X1KC20_9ZZZZ</name>
<organism evidence="1">
    <name type="scientific">marine sediment metagenome</name>
    <dbReference type="NCBI Taxonomy" id="412755"/>
    <lineage>
        <taxon>unclassified sequences</taxon>
        <taxon>metagenomes</taxon>
        <taxon>ecological metagenomes</taxon>
    </lineage>
</organism>
<dbReference type="AlphaFoldDB" id="X1KC20"/>
<dbReference type="EMBL" id="BARU01047853">
    <property type="protein sequence ID" value="GAH91195.1"/>
    <property type="molecule type" value="Genomic_DNA"/>
</dbReference>
<feature type="non-terminal residue" evidence="1">
    <location>
        <position position="1"/>
    </location>
</feature>